<accession>A0AAN6GHY8</accession>
<dbReference type="EMBL" id="JAPDMZ010000661">
    <property type="protein sequence ID" value="KAK0541992.1"/>
    <property type="molecule type" value="Genomic_DNA"/>
</dbReference>
<feature type="non-terminal residue" evidence="1">
    <location>
        <position position="101"/>
    </location>
</feature>
<evidence type="ECO:0000313" key="2">
    <source>
        <dbReference type="Proteomes" id="UP001176517"/>
    </source>
</evidence>
<evidence type="ECO:0000313" key="1">
    <source>
        <dbReference type="EMBL" id="KAK0541992.1"/>
    </source>
</evidence>
<protein>
    <submittedName>
        <fullName evidence="1">Uncharacterized protein</fullName>
    </submittedName>
</protein>
<name>A0AAN6GHY8_9BASI</name>
<comment type="caution">
    <text evidence="1">The sequence shown here is derived from an EMBL/GenBank/DDBJ whole genome shotgun (WGS) entry which is preliminary data.</text>
</comment>
<gene>
    <name evidence="1" type="ORF">OC846_006878</name>
</gene>
<reference evidence="1" key="1">
    <citation type="journal article" date="2023" name="PhytoFront">
        <title>Draft Genome Resources of Seven Strains of Tilletia horrida, Causal Agent of Kernel Smut of Rice.</title>
        <authorList>
            <person name="Khanal S."/>
            <person name="Antony Babu S."/>
            <person name="Zhou X.G."/>
        </authorList>
    </citation>
    <scope>NUCLEOTIDE SEQUENCE</scope>
    <source>
        <strain evidence="1">TX6</strain>
    </source>
</reference>
<proteinExistence type="predicted"/>
<dbReference type="AlphaFoldDB" id="A0AAN6GHY8"/>
<dbReference type="Proteomes" id="UP001176517">
    <property type="component" value="Unassembled WGS sequence"/>
</dbReference>
<keyword evidence="2" id="KW-1185">Reference proteome</keyword>
<organism evidence="1 2">
    <name type="scientific">Tilletia horrida</name>
    <dbReference type="NCBI Taxonomy" id="155126"/>
    <lineage>
        <taxon>Eukaryota</taxon>
        <taxon>Fungi</taxon>
        <taxon>Dikarya</taxon>
        <taxon>Basidiomycota</taxon>
        <taxon>Ustilaginomycotina</taxon>
        <taxon>Exobasidiomycetes</taxon>
        <taxon>Tilletiales</taxon>
        <taxon>Tilletiaceae</taxon>
        <taxon>Tilletia</taxon>
    </lineage>
</organism>
<sequence length="101" mass="11536">MHEEVPWVRSSPSRRGRPYISSELYILRAGHVLADCQDSKRYILQGTVLVFEWDAVNPRVDRAFMNTTSFLDSLSSFTARVMVRGNMTRKSSDTCSYSILA</sequence>